<dbReference type="Proteomes" id="UP000663880">
    <property type="component" value="Unassembled WGS sequence"/>
</dbReference>
<evidence type="ECO:0000259" key="5">
    <source>
        <dbReference type="SMART" id="SM00093"/>
    </source>
</evidence>
<dbReference type="OrthoDB" id="10063692at2759"/>
<dbReference type="PANTHER" id="PTHR11461">
    <property type="entry name" value="SERINE PROTEASE INHIBITOR, SERPIN"/>
    <property type="match status" value="1"/>
</dbReference>
<dbReference type="InterPro" id="IPR023796">
    <property type="entry name" value="Serpin_dom"/>
</dbReference>
<evidence type="ECO:0000313" key="6">
    <source>
        <dbReference type="EMBL" id="CAF4941733.1"/>
    </source>
</evidence>
<dbReference type="Pfam" id="PF00079">
    <property type="entry name" value="Serpin"/>
    <property type="match status" value="1"/>
</dbReference>
<dbReference type="GO" id="GO:0005615">
    <property type="term" value="C:extracellular space"/>
    <property type="evidence" value="ECO:0007669"/>
    <property type="project" value="InterPro"/>
</dbReference>
<proteinExistence type="inferred from homology"/>
<accession>A0A821XDQ5</accession>
<evidence type="ECO:0000256" key="4">
    <source>
        <dbReference type="SAM" id="SignalP"/>
    </source>
</evidence>
<sequence>MKLANFILFLATLVTCQCFSERENNFTTEFLYFTQSETAGHAAVSSYGIWNILSLVKFLTAGNTKIQLQRALFLPKSCLELIYGLKNLSDVILGSNTGNTTVFSRNYMVIDQNVRFNYMDFEEKAKFIGMNIISLDLNERDTAVIVANRIMFDEGQELSLDLPELFKIDEIHPNGITLANINRLQYVWRNKFTSVKVENFYDENNRQIGKVNMMFQIVNAACAQITPLKSQVLELPYGTDGKYAMLLIKPWPKTKVNDVFQKMTTFTYGQILNILNMQPPTVVYVKLPKFKINTNYALNVPLNKMGVFDLFEKKFSEFYGVPRNSLFVPAIVQHVSMEVNEVGLHRDMVQPGKRTVAFYAYRPFLYFVIEKTTDTIVLSGVYSKPTVY</sequence>
<dbReference type="SMART" id="SM00093">
    <property type="entry name" value="SERPIN"/>
    <property type="match status" value="1"/>
</dbReference>
<dbReference type="PANTHER" id="PTHR11461:SF367">
    <property type="entry name" value="GH21475P-RELATED"/>
    <property type="match status" value="1"/>
</dbReference>
<dbReference type="Gene3D" id="2.30.39.10">
    <property type="entry name" value="Alpha-1-antitrypsin, domain 1"/>
    <property type="match status" value="1"/>
</dbReference>
<evidence type="ECO:0000313" key="7">
    <source>
        <dbReference type="Proteomes" id="UP000663880"/>
    </source>
</evidence>
<organism evidence="6 7">
    <name type="scientific">Pieris macdunnoughi</name>
    <dbReference type="NCBI Taxonomy" id="345717"/>
    <lineage>
        <taxon>Eukaryota</taxon>
        <taxon>Metazoa</taxon>
        <taxon>Ecdysozoa</taxon>
        <taxon>Arthropoda</taxon>
        <taxon>Hexapoda</taxon>
        <taxon>Insecta</taxon>
        <taxon>Pterygota</taxon>
        <taxon>Neoptera</taxon>
        <taxon>Endopterygota</taxon>
        <taxon>Lepidoptera</taxon>
        <taxon>Glossata</taxon>
        <taxon>Ditrysia</taxon>
        <taxon>Papilionoidea</taxon>
        <taxon>Pieridae</taxon>
        <taxon>Pierinae</taxon>
        <taxon>Pieris</taxon>
    </lineage>
</organism>
<feature type="chain" id="PRO_5032789877" description="Serpin domain-containing protein" evidence="4">
    <location>
        <begin position="19"/>
        <end position="388"/>
    </location>
</feature>
<dbReference type="InterPro" id="IPR000215">
    <property type="entry name" value="Serpin_fam"/>
</dbReference>
<evidence type="ECO:0000256" key="1">
    <source>
        <dbReference type="ARBA" id="ARBA00022690"/>
    </source>
</evidence>
<feature type="signal peptide" evidence="4">
    <location>
        <begin position="1"/>
        <end position="18"/>
    </location>
</feature>
<gene>
    <name evidence="6" type="ORF">PMACD_LOCUS14786</name>
</gene>
<comment type="similarity">
    <text evidence="3">Belongs to the serpin family.</text>
</comment>
<comment type="caution">
    <text evidence="6">The sequence shown here is derived from an EMBL/GenBank/DDBJ whole genome shotgun (WGS) entry which is preliminary data.</text>
</comment>
<dbReference type="AlphaFoldDB" id="A0A821XDQ5"/>
<dbReference type="InterPro" id="IPR036186">
    <property type="entry name" value="Serpin_sf"/>
</dbReference>
<dbReference type="InterPro" id="IPR042185">
    <property type="entry name" value="Serpin_sf_2"/>
</dbReference>
<evidence type="ECO:0000256" key="3">
    <source>
        <dbReference type="RuleBase" id="RU000411"/>
    </source>
</evidence>
<feature type="domain" description="Serpin" evidence="5">
    <location>
        <begin position="27"/>
        <end position="385"/>
    </location>
</feature>
<dbReference type="Gene3D" id="3.30.497.10">
    <property type="entry name" value="Antithrombin, subunit I, domain 2"/>
    <property type="match status" value="1"/>
</dbReference>
<keyword evidence="1" id="KW-0646">Protease inhibitor</keyword>
<protein>
    <recommendedName>
        <fullName evidence="5">Serpin domain-containing protein</fullName>
    </recommendedName>
</protein>
<keyword evidence="2" id="KW-0722">Serine protease inhibitor</keyword>
<reference evidence="6" key="1">
    <citation type="submission" date="2021-02" db="EMBL/GenBank/DDBJ databases">
        <authorList>
            <person name="Steward A R."/>
        </authorList>
    </citation>
    <scope>NUCLEOTIDE SEQUENCE</scope>
</reference>
<name>A0A821XDQ5_9NEOP</name>
<dbReference type="GO" id="GO:0004867">
    <property type="term" value="F:serine-type endopeptidase inhibitor activity"/>
    <property type="evidence" value="ECO:0007669"/>
    <property type="project" value="UniProtKB-KW"/>
</dbReference>
<keyword evidence="7" id="KW-1185">Reference proteome</keyword>
<keyword evidence="4" id="KW-0732">Signal</keyword>
<dbReference type="InterPro" id="IPR042178">
    <property type="entry name" value="Serpin_sf_1"/>
</dbReference>
<dbReference type="EMBL" id="CAJOBZ010000067">
    <property type="protein sequence ID" value="CAF4941733.1"/>
    <property type="molecule type" value="Genomic_DNA"/>
</dbReference>
<evidence type="ECO:0000256" key="2">
    <source>
        <dbReference type="ARBA" id="ARBA00022900"/>
    </source>
</evidence>
<dbReference type="SUPFAM" id="SSF56574">
    <property type="entry name" value="Serpins"/>
    <property type="match status" value="1"/>
</dbReference>